<proteinExistence type="predicted"/>
<evidence type="ECO:0000313" key="4">
    <source>
        <dbReference type="Proteomes" id="UP000297245"/>
    </source>
</evidence>
<organism evidence="3 4">
    <name type="scientific">Dendrothele bispora (strain CBS 962.96)</name>
    <dbReference type="NCBI Taxonomy" id="1314807"/>
    <lineage>
        <taxon>Eukaryota</taxon>
        <taxon>Fungi</taxon>
        <taxon>Dikarya</taxon>
        <taxon>Basidiomycota</taxon>
        <taxon>Agaricomycotina</taxon>
        <taxon>Agaricomycetes</taxon>
        <taxon>Agaricomycetidae</taxon>
        <taxon>Agaricales</taxon>
        <taxon>Agaricales incertae sedis</taxon>
        <taxon>Dendrothele</taxon>
    </lineage>
</organism>
<dbReference type="Proteomes" id="UP000297245">
    <property type="component" value="Unassembled WGS sequence"/>
</dbReference>
<keyword evidence="2" id="KW-0472">Membrane</keyword>
<dbReference type="AlphaFoldDB" id="A0A4S8LX32"/>
<evidence type="ECO:0000256" key="2">
    <source>
        <dbReference type="SAM" id="Phobius"/>
    </source>
</evidence>
<evidence type="ECO:0000313" key="3">
    <source>
        <dbReference type="EMBL" id="THU94222.1"/>
    </source>
</evidence>
<protein>
    <submittedName>
        <fullName evidence="3">Uncharacterized protein</fullName>
    </submittedName>
</protein>
<evidence type="ECO:0000256" key="1">
    <source>
        <dbReference type="SAM" id="MobiDB-lite"/>
    </source>
</evidence>
<feature type="transmembrane region" description="Helical" evidence="2">
    <location>
        <begin position="132"/>
        <end position="159"/>
    </location>
</feature>
<accession>A0A4S8LX32</accession>
<gene>
    <name evidence="3" type="ORF">K435DRAFT_860759</name>
</gene>
<reference evidence="3 4" key="1">
    <citation type="journal article" date="2019" name="Nat. Ecol. Evol.">
        <title>Megaphylogeny resolves global patterns of mushroom evolution.</title>
        <authorList>
            <person name="Varga T."/>
            <person name="Krizsan K."/>
            <person name="Foldi C."/>
            <person name="Dima B."/>
            <person name="Sanchez-Garcia M."/>
            <person name="Sanchez-Ramirez S."/>
            <person name="Szollosi G.J."/>
            <person name="Szarkandi J.G."/>
            <person name="Papp V."/>
            <person name="Albert L."/>
            <person name="Andreopoulos W."/>
            <person name="Angelini C."/>
            <person name="Antonin V."/>
            <person name="Barry K.W."/>
            <person name="Bougher N.L."/>
            <person name="Buchanan P."/>
            <person name="Buyck B."/>
            <person name="Bense V."/>
            <person name="Catcheside P."/>
            <person name="Chovatia M."/>
            <person name="Cooper J."/>
            <person name="Damon W."/>
            <person name="Desjardin D."/>
            <person name="Finy P."/>
            <person name="Geml J."/>
            <person name="Haridas S."/>
            <person name="Hughes K."/>
            <person name="Justo A."/>
            <person name="Karasinski D."/>
            <person name="Kautmanova I."/>
            <person name="Kiss B."/>
            <person name="Kocsube S."/>
            <person name="Kotiranta H."/>
            <person name="LaButti K.M."/>
            <person name="Lechner B.E."/>
            <person name="Liimatainen K."/>
            <person name="Lipzen A."/>
            <person name="Lukacs Z."/>
            <person name="Mihaltcheva S."/>
            <person name="Morgado L.N."/>
            <person name="Niskanen T."/>
            <person name="Noordeloos M.E."/>
            <person name="Ohm R.A."/>
            <person name="Ortiz-Santana B."/>
            <person name="Ovrebo C."/>
            <person name="Racz N."/>
            <person name="Riley R."/>
            <person name="Savchenko A."/>
            <person name="Shiryaev A."/>
            <person name="Soop K."/>
            <person name="Spirin V."/>
            <person name="Szebenyi C."/>
            <person name="Tomsovsky M."/>
            <person name="Tulloss R.E."/>
            <person name="Uehling J."/>
            <person name="Grigoriev I.V."/>
            <person name="Vagvolgyi C."/>
            <person name="Papp T."/>
            <person name="Martin F.M."/>
            <person name="Miettinen O."/>
            <person name="Hibbett D.S."/>
            <person name="Nagy L.G."/>
        </authorList>
    </citation>
    <scope>NUCLEOTIDE SEQUENCE [LARGE SCALE GENOMIC DNA]</scope>
    <source>
        <strain evidence="3 4">CBS 962.96</strain>
    </source>
</reference>
<name>A0A4S8LX32_DENBC</name>
<feature type="transmembrane region" description="Helical" evidence="2">
    <location>
        <begin position="236"/>
        <end position="257"/>
    </location>
</feature>
<keyword evidence="2" id="KW-1133">Transmembrane helix</keyword>
<dbReference type="EMBL" id="ML179229">
    <property type="protein sequence ID" value="THU94222.1"/>
    <property type="molecule type" value="Genomic_DNA"/>
</dbReference>
<feature type="transmembrane region" description="Helical" evidence="2">
    <location>
        <begin position="180"/>
        <end position="198"/>
    </location>
</feature>
<feature type="region of interest" description="Disordered" evidence="1">
    <location>
        <begin position="1"/>
        <end position="42"/>
    </location>
</feature>
<sequence length="347" mass="39422">MESPSQTQARPQSIHPDNSDNSQSESPTQDVPSGTADNNQSLTSSDQIPITFNRVLLSILSVAFIIAKSVTAAENEQVATIHLDWVLGITSLVFGWLEFYQSVSTPGTAMHWWASEDRSLILFKIVKYSALVIWYLIFGTIMFSVGFFLPVVVNNLVAYDVFIDDWGKLDARFYDHESKMFSIIGTSVVTLIIVLLTYEFQVYWIDSSGFNTENHTPSTLFNFRAYFSRLKRFKRLPLHVIVGALLFLLGTVIFSLVTHNQQMHEIRHEHIAFFLGPQYDKDDFEGAAGCVEALQFFLLPPWLHSETVVRVLLKIAPKTKLDVDWNTENLEDPVCQKSVLGPRMYLN</sequence>
<keyword evidence="2" id="KW-0812">Transmembrane</keyword>
<keyword evidence="4" id="KW-1185">Reference proteome</keyword>